<feature type="domain" description="PBP" evidence="2">
    <location>
        <begin position="448"/>
        <end position="635"/>
    </location>
</feature>
<organism evidence="3 4">
    <name type="scientific">Desulfovibrio intestinalis</name>
    <dbReference type="NCBI Taxonomy" id="58621"/>
    <lineage>
        <taxon>Bacteria</taxon>
        <taxon>Pseudomonadati</taxon>
        <taxon>Thermodesulfobacteriota</taxon>
        <taxon>Desulfovibrionia</taxon>
        <taxon>Desulfovibrionales</taxon>
        <taxon>Desulfovibrionaceae</taxon>
        <taxon>Desulfovibrio</taxon>
    </lineage>
</organism>
<dbReference type="UniPathway" id="UPA00344"/>
<evidence type="ECO:0000259" key="2">
    <source>
        <dbReference type="Pfam" id="PF12727"/>
    </source>
</evidence>
<dbReference type="SUPFAM" id="SSF53218">
    <property type="entry name" value="Molybdenum cofactor biosynthesis proteins"/>
    <property type="match status" value="1"/>
</dbReference>
<dbReference type="AlphaFoldDB" id="A0A7W8FE50"/>
<dbReference type="Gene3D" id="2.40.340.10">
    <property type="entry name" value="MoeA, C-terminal, domain IV"/>
    <property type="match status" value="1"/>
</dbReference>
<dbReference type="Gene3D" id="3.40.190.10">
    <property type="entry name" value="Periplasmic binding protein-like II"/>
    <property type="match status" value="1"/>
</dbReference>
<gene>
    <name evidence="3" type="ORF">HNQ38_001471</name>
</gene>
<dbReference type="PANTHER" id="PTHR38431">
    <property type="entry name" value="BLL2305 PROTEIN"/>
    <property type="match status" value="1"/>
</dbReference>
<dbReference type="PANTHER" id="PTHR38431:SF1">
    <property type="entry name" value="BLL2305 PROTEIN"/>
    <property type="match status" value="1"/>
</dbReference>
<dbReference type="InterPro" id="IPR036688">
    <property type="entry name" value="MoeA_C_domain_IV_sf"/>
</dbReference>
<protein>
    <submittedName>
        <fullName evidence="3">Putative molybdopterin biosynthesis protein</fullName>
    </submittedName>
</protein>
<dbReference type="Gene3D" id="3.40.980.10">
    <property type="entry name" value="MoaB/Mog-like domain"/>
    <property type="match status" value="1"/>
</dbReference>
<dbReference type="InterPro" id="IPR024370">
    <property type="entry name" value="PBP_domain"/>
</dbReference>
<accession>A0A7W8FE50</accession>
<dbReference type="Pfam" id="PF12727">
    <property type="entry name" value="PBP_like"/>
    <property type="match status" value="1"/>
</dbReference>
<dbReference type="Pfam" id="PF03453">
    <property type="entry name" value="MoeA_N"/>
    <property type="match status" value="1"/>
</dbReference>
<evidence type="ECO:0000313" key="3">
    <source>
        <dbReference type="EMBL" id="MBB5143374.1"/>
    </source>
</evidence>
<dbReference type="Gene3D" id="2.170.190.11">
    <property type="entry name" value="Molybdopterin biosynthesis moea protein, domain 3"/>
    <property type="match status" value="1"/>
</dbReference>
<dbReference type="GO" id="GO:0032324">
    <property type="term" value="P:molybdopterin cofactor biosynthetic process"/>
    <property type="evidence" value="ECO:0007669"/>
    <property type="project" value="InterPro"/>
</dbReference>
<comment type="caution">
    <text evidence="3">The sequence shown here is derived from an EMBL/GenBank/DDBJ whole genome shotgun (WGS) entry which is preliminary data.</text>
</comment>
<evidence type="ECO:0000259" key="1">
    <source>
        <dbReference type="Pfam" id="PF03453"/>
    </source>
</evidence>
<proteinExistence type="predicted"/>
<dbReference type="EMBL" id="JACHGO010000004">
    <property type="protein sequence ID" value="MBB5143374.1"/>
    <property type="molecule type" value="Genomic_DNA"/>
</dbReference>
<keyword evidence="4" id="KW-1185">Reference proteome</keyword>
<dbReference type="Proteomes" id="UP000539075">
    <property type="component" value="Unassembled WGS sequence"/>
</dbReference>
<name>A0A7W8FE50_9BACT</name>
<dbReference type="InterPro" id="IPR005110">
    <property type="entry name" value="MoeA_linker/N"/>
</dbReference>
<dbReference type="InterPro" id="IPR036135">
    <property type="entry name" value="MoeA_linker/N_sf"/>
</dbReference>
<dbReference type="SUPFAM" id="SSF63882">
    <property type="entry name" value="MoeA N-terminal region -like"/>
    <property type="match status" value="1"/>
</dbReference>
<dbReference type="InterPro" id="IPR036425">
    <property type="entry name" value="MoaB/Mog-like_dom_sf"/>
</dbReference>
<reference evidence="3 4" key="1">
    <citation type="submission" date="2020-08" db="EMBL/GenBank/DDBJ databases">
        <title>Genomic Encyclopedia of Type Strains, Phase IV (KMG-IV): sequencing the most valuable type-strain genomes for metagenomic binning, comparative biology and taxonomic classification.</title>
        <authorList>
            <person name="Goeker M."/>
        </authorList>
    </citation>
    <scope>NUCLEOTIDE SEQUENCE [LARGE SCALE GENOMIC DNA]</scope>
    <source>
        <strain evidence="3 4">DSM 11275</strain>
    </source>
</reference>
<dbReference type="RefSeq" id="WP_183718855.1">
    <property type="nucleotide sequence ID" value="NZ_JACHGO010000004.1"/>
</dbReference>
<sequence length="667" mass="69270">MATKTTIYTEIVPLGDALDKLLKALDAARAASGQDNLPQPVSCLTAEADGRVLSAFVAAARPYPPFPLAAANGYALKASDTYAATSAAPALLHEGKTCFAVASGDALPPSCDAVALSVHAAVDGKGGVSITAPMLPWLHVRRAGADMAEGETLFGRNHILRPGDIGALLAAGVDSVQVWGNPQIFLATAGGSFMSPPDQTRDVATATSDRLIDGITAALAARAQGLGCIAHPSAPLEADAQAVRNFFQTSIKGGAHALVLCVTDAATLGVVRTLLEAEGQIVAPNVGMLPGAPTMIAVYEGRPVFCLPASPAGTFTAFAALVVPALLLMSRRPAHYFSGILPGSMDEFGDLTVELAASLPAHPGLDVFSPLALSRVAEKTVALPLRLGEGYKTAVRVQGLAHVTANGKGAPLGSTVRARPLCPVDSLYSTLFCAGGNDMVLDLMADELLRLPHAVQLVTAGADAADALTALKNNHCHMAVLHMADDDKGEFNFAFVQEHLPRVKVALVNLVVRQVGLVVPAGNPQKIKSITDIKDKKLRCVNRQAGSSTRLQFDALVRHAGLTPQDISGYEVEVESQLAVAAAVLTGKADCGPGVAAAAKAMGLDFVPLGGERWDLVIPEAFLADPRVLSVQNLLQQAEFKKRITALGGYEINLTGQKLELGVRLGA</sequence>
<dbReference type="Gene3D" id="3.90.105.10">
    <property type="entry name" value="Molybdopterin biosynthesis moea protein, domain 2"/>
    <property type="match status" value="1"/>
</dbReference>
<feature type="domain" description="MoeA N-terminal and linker" evidence="1">
    <location>
        <begin position="17"/>
        <end position="172"/>
    </location>
</feature>
<dbReference type="SUPFAM" id="SSF53850">
    <property type="entry name" value="Periplasmic binding protein-like II"/>
    <property type="match status" value="1"/>
</dbReference>
<evidence type="ECO:0000313" key="4">
    <source>
        <dbReference type="Proteomes" id="UP000539075"/>
    </source>
</evidence>